<proteinExistence type="predicted"/>
<sequence>MCELKVVLLKDGERKTVMESVTKMLVVGGSVELYSILGEKETVAGSIKEVDFSKGETIIIG</sequence>
<dbReference type="EMBL" id="JTEO01000004">
    <property type="protein sequence ID" value="MCQ6963133.1"/>
    <property type="molecule type" value="Genomic_DNA"/>
</dbReference>
<evidence type="ECO:0000313" key="1">
    <source>
        <dbReference type="EMBL" id="MCQ6963133.1"/>
    </source>
</evidence>
<gene>
    <name evidence="1" type="ORF">PV02_08860</name>
</gene>
<dbReference type="RefSeq" id="WP_256623033.1">
    <property type="nucleotide sequence ID" value="NZ_JTEO01000004.1"/>
</dbReference>
<dbReference type="AlphaFoldDB" id="A0AAE3HC74"/>
<protein>
    <submittedName>
        <fullName evidence="1">RNA-binding protein</fullName>
    </submittedName>
</protein>
<accession>A0AAE3HC74</accession>
<reference evidence="1 2" key="1">
    <citation type="journal article" date="2011" name="Appl. Environ. Microbiol.">
        <title>Methanogenic archaea isolated from Taiwan's Chelungpu fault.</title>
        <authorList>
            <person name="Wu S.Y."/>
            <person name="Lai M.C."/>
        </authorList>
    </citation>
    <scope>NUCLEOTIDE SEQUENCE [LARGE SCALE GENOMIC DNA]</scope>
    <source>
        <strain evidence="1 2">St545Mb</strain>
    </source>
</reference>
<dbReference type="InterPro" id="IPR019300">
    <property type="entry name" value="CooT"/>
</dbReference>
<dbReference type="Pfam" id="PF10133">
    <property type="entry name" value="CooT"/>
    <property type="match status" value="1"/>
</dbReference>
<dbReference type="Proteomes" id="UP001206983">
    <property type="component" value="Unassembled WGS sequence"/>
</dbReference>
<comment type="caution">
    <text evidence="1">The sequence shown here is derived from an EMBL/GenBank/DDBJ whole genome shotgun (WGS) entry which is preliminary data.</text>
</comment>
<evidence type="ECO:0000313" key="2">
    <source>
        <dbReference type="Proteomes" id="UP001206983"/>
    </source>
</evidence>
<organism evidence="1 2">
    <name type="scientific">Methanolobus chelungpuianus</name>
    <dbReference type="NCBI Taxonomy" id="502115"/>
    <lineage>
        <taxon>Archaea</taxon>
        <taxon>Methanobacteriati</taxon>
        <taxon>Methanobacteriota</taxon>
        <taxon>Stenosarchaea group</taxon>
        <taxon>Methanomicrobia</taxon>
        <taxon>Methanosarcinales</taxon>
        <taxon>Methanosarcinaceae</taxon>
        <taxon>Methanolobus</taxon>
    </lineage>
</organism>
<keyword evidence="2" id="KW-1185">Reference proteome</keyword>
<name>A0AAE3HC74_9EURY</name>